<sequence length="471" mass="49938">MPLLSQLRKWANRNTNPATQTDRPGLADETAIAPVLSVWRDIAVHIGRRLVADNIPGVAASLSYTSLLALVPLLSVSLAMLTAFPAFSGAKSLVQDFIFQGLLPTASPAVQQTLTSFISATGKLTAVGVTGLAVTAVLLLTTIEKAFNTIFRASRGRSWGNRLLVYWTVLTLGPLLMGAASAIGGNLASATSDAGVQAGKLLGLGNTRGLWNDVLAGVSDFLPPLLIAACFTILYWAVPSRRIPTRDALIGALLATVAFGLLRLAFLQFFSKGGSYQTIYGALATVPLLLLWMYLTWLVVLTGAVVAALLPDLRDLWNERRRGKVHLSGMFERQPLLLAVGALLALEEAVPQGLSGAALTARLLSDGQDDLLEDMDSLLHRLRTADLVVCDDRGIWHRTLGGDRCTVGQVVRALGYGLPSEVTSGEAVQRAASEPWQGALLDTLQAAQGVFGQQLEVPLSALSAGGMQSRG</sequence>
<evidence type="ECO:0000256" key="4">
    <source>
        <dbReference type="ARBA" id="ARBA00022692"/>
    </source>
</evidence>
<evidence type="ECO:0000256" key="6">
    <source>
        <dbReference type="ARBA" id="ARBA00023136"/>
    </source>
</evidence>
<dbReference type="Pfam" id="PF03631">
    <property type="entry name" value="Virul_fac_BrkB"/>
    <property type="match status" value="1"/>
</dbReference>
<dbReference type="OrthoDB" id="8477159at2"/>
<reference evidence="8 9" key="1">
    <citation type="submission" date="2017-01" db="EMBL/GenBank/DDBJ databases">
        <authorList>
            <person name="Mah S.A."/>
            <person name="Swanson W.J."/>
            <person name="Moy G.W."/>
            <person name="Vacquier V.D."/>
        </authorList>
    </citation>
    <scope>NUCLEOTIDE SEQUENCE [LARGE SCALE GENOMIC DNA]</scope>
    <source>
        <strain evidence="8 9">DSM 11589</strain>
    </source>
</reference>
<dbReference type="EMBL" id="FTOA01000007">
    <property type="protein sequence ID" value="SIT12273.1"/>
    <property type="molecule type" value="Genomic_DNA"/>
</dbReference>
<feature type="transmembrane region" description="Helical" evidence="7">
    <location>
        <begin position="291"/>
        <end position="311"/>
    </location>
</feature>
<dbReference type="PANTHER" id="PTHR30213">
    <property type="entry name" value="INNER MEMBRANE PROTEIN YHJD"/>
    <property type="match status" value="1"/>
</dbReference>
<feature type="transmembrane region" description="Helical" evidence="7">
    <location>
        <begin position="250"/>
        <end position="271"/>
    </location>
</feature>
<feature type="transmembrane region" description="Helical" evidence="7">
    <location>
        <begin position="164"/>
        <end position="183"/>
    </location>
</feature>
<keyword evidence="6 7" id="KW-0472">Membrane</keyword>
<dbReference type="Proteomes" id="UP000185678">
    <property type="component" value="Unassembled WGS sequence"/>
</dbReference>
<dbReference type="STRING" id="80876.SAMN05421779_107127"/>
<dbReference type="AlphaFoldDB" id="A0A1N7PNP5"/>
<dbReference type="NCBIfam" id="TIGR00765">
    <property type="entry name" value="yihY_not_rbn"/>
    <property type="match status" value="1"/>
</dbReference>
<feature type="transmembrane region" description="Helical" evidence="7">
    <location>
        <begin position="221"/>
        <end position="238"/>
    </location>
</feature>
<accession>A0A1N7PNP5</accession>
<comment type="similarity">
    <text evidence="7">Belongs to the UPF0761 family.</text>
</comment>
<dbReference type="InterPro" id="IPR023679">
    <property type="entry name" value="UPF0761_bac"/>
</dbReference>
<feature type="transmembrane region" description="Helical" evidence="7">
    <location>
        <begin position="67"/>
        <end position="87"/>
    </location>
</feature>
<organism evidence="8 9">
    <name type="scientific">Insolitispirillum peregrinum</name>
    <dbReference type="NCBI Taxonomy" id="80876"/>
    <lineage>
        <taxon>Bacteria</taxon>
        <taxon>Pseudomonadati</taxon>
        <taxon>Pseudomonadota</taxon>
        <taxon>Alphaproteobacteria</taxon>
        <taxon>Rhodospirillales</taxon>
        <taxon>Novispirillaceae</taxon>
        <taxon>Insolitispirillum</taxon>
    </lineage>
</organism>
<name>A0A1N7PNP5_9PROT</name>
<proteinExistence type="inferred from homology"/>
<dbReference type="PANTHER" id="PTHR30213:SF0">
    <property type="entry name" value="UPF0761 MEMBRANE PROTEIN YIHY"/>
    <property type="match status" value="1"/>
</dbReference>
<evidence type="ECO:0000256" key="2">
    <source>
        <dbReference type="ARBA" id="ARBA00022475"/>
    </source>
</evidence>
<evidence type="ECO:0000256" key="1">
    <source>
        <dbReference type="ARBA" id="ARBA00004651"/>
    </source>
</evidence>
<comment type="subcellular location">
    <subcellularLocation>
        <location evidence="1 7">Cell membrane</location>
        <topology evidence="1 7">Multi-pass membrane protein</topology>
    </subcellularLocation>
</comment>
<keyword evidence="4 7" id="KW-0812">Transmembrane</keyword>
<keyword evidence="5 7" id="KW-1133">Transmembrane helix</keyword>
<evidence type="ECO:0000256" key="7">
    <source>
        <dbReference type="HAMAP-Rule" id="MF_00672"/>
    </source>
</evidence>
<gene>
    <name evidence="8" type="ORF">SAMN05421779_107127</name>
</gene>
<keyword evidence="9" id="KW-1185">Reference proteome</keyword>
<dbReference type="HAMAP" id="MF_00672">
    <property type="entry name" value="UPF0761"/>
    <property type="match status" value="1"/>
</dbReference>
<dbReference type="RefSeq" id="WP_076401725.1">
    <property type="nucleotide sequence ID" value="NZ_FTOA01000007.1"/>
</dbReference>
<evidence type="ECO:0000313" key="9">
    <source>
        <dbReference type="Proteomes" id="UP000185678"/>
    </source>
</evidence>
<evidence type="ECO:0000256" key="5">
    <source>
        <dbReference type="ARBA" id="ARBA00022989"/>
    </source>
</evidence>
<dbReference type="InterPro" id="IPR017039">
    <property type="entry name" value="Virul_fac_BrkB"/>
</dbReference>
<feature type="transmembrane region" description="Helical" evidence="7">
    <location>
        <begin position="124"/>
        <end position="143"/>
    </location>
</feature>
<dbReference type="GO" id="GO:0005886">
    <property type="term" value="C:plasma membrane"/>
    <property type="evidence" value="ECO:0007669"/>
    <property type="project" value="UniProtKB-SubCell"/>
</dbReference>
<keyword evidence="2 7" id="KW-1003">Cell membrane</keyword>
<evidence type="ECO:0000313" key="8">
    <source>
        <dbReference type="EMBL" id="SIT12273.1"/>
    </source>
</evidence>
<evidence type="ECO:0000256" key="3">
    <source>
        <dbReference type="ARBA" id="ARBA00022519"/>
    </source>
</evidence>
<protein>
    <recommendedName>
        <fullName evidence="7">UPF0761 membrane protein SAMN05421779_107127</fullName>
    </recommendedName>
</protein>
<keyword evidence="3" id="KW-0997">Cell inner membrane</keyword>